<feature type="transmembrane region" description="Helical" evidence="1">
    <location>
        <begin position="67"/>
        <end position="88"/>
    </location>
</feature>
<dbReference type="RefSeq" id="WP_085869649.1">
    <property type="nucleotide sequence ID" value="NZ_FWFQ01000028.1"/>
</dbReference>
<evidence type="ECO:0008006" key="4">
    <source>
        <dbReference type="Google" id="ProtNLM"/>
    </source>
</evidence>
<keyword evidence="1" id="KW-1133">Transmembrane helix</keyword>
<evidence type="ECO:0000256" key="1">
    <source>
        <dbReference type="SAM" id="Phobius"/>
    </source>
</evidence>
<feature type="transmembrane region" description="Helical" evidence="1">
    <location>
        <begin position="199"/>
        <end position="218"/>
    </location>
</feature>
<reference evidence="2 3" key="1">
    <citation type="submission" date="2017-03" db="EMBL/GenBank/DDBJ databases">
        <authorList>
            <person name="Afonso C.L."/>
            <person name="Miller P.J."/>
            <person name="Scott M.A."/>
            <person name="Spackman E."/>
            <person name="Goraichik I."/>
            <person name="Dimitrov K.M."/>
            <person name="Suarez D.L."/>
            <person name="Swayne D.E."/>
        </authorList>
    </citation>
    <scope>NUCLEOTIDE SEQUENCE [LARGE SCALE GENOMIC DNA]</scope>
    <source>
        <strain evidence="2 3">CECT 7680</strain>
    </source>
</reference>
<feature type="transmembrane region" description="Helical" evidence="1">
    <location>
        <begin position="19"/>
        <end position="37"/>
    </location>
</feature>
<proteinExistence type="predicted"/>
<evidence type="ECO:0000313" key="3">
    <source>
        <dbReference type="Proteomes" id="UP000193409"/>
    </source>
</evidence>
<feature type="transmembrane region" description="Helical" evidence="1">
    <location>
        <begin position="224"/>
        <end position="245"/>
    </location>
</feature>
<dbReference type="Pfam" id="PF05987">
    <property type="entry name" value="DUF898"/>
    <property type="match status" value="1"/>
</dbReference>
<organism evidence="2 3">
    <name type="scientific">Pseudoruegeria aquimaris</name>
    <dbReference type="NCBI Taxonomy" id="393663"/>
    <lineage>
        <taxon>Bacteria</taxon>
        <taxon>Pseudomonadati</taxon>
        <taxon>Pseudomonadota</taxon>
        <taxon>Alphaproteobacteria</taxon>
        <taxon>Rhodobacterales</taxon>
        <taxon>Roseobacteraceae</taxon>
        <taxon>Pseudoruegeria</taxon>
    </lineage>
</organism>
<dbReference type="EMBL" id="FWFQ01000028">
    <property type="protein sequence ID" value="SLN60093.1"/>
    <property type="molecule type" value="Genomic_DNA"/>
</dbReference>
<name>A0A1Y5TBK0_9RHOB</name>
<protein>
    <recommendedName>
        <fullName evidence="4">Inner membrane protein YjgN</fullName>
    </recommendedName>
</protein>
<keyword evidence="1" id="KW-0812">Transmembrane</keyword>
<dbReference type="AlphaFoldDB" id="A0A1Y5TBK0"/>
<dbReference type="InterPro" id="IPR010295">
    <property type="entry name" value="DUF898"/>
</dbReference>
<feature type="transmembrane region" description="Helical" evidence="1">
    <location>
        <begin position="279"/>
        <end position="301"/>
    </location>
</feature>
<gene>
    <name evidence="2" type="ORF">PSA7680_03151</name>
</gene>
<keyword evidence="1" id="KW-0472">Membrane</keyword>
<feature type="transmembrane region" description="Helical" evidence="1">
    <location>
        <begin position="100"/>
        <end position="119"/>
    </location>
</feature>
<dbReference type="Proteomes" id="UP000193409">
    <property type="component" value="Unassembled WGS sequence"/>
</dbReference>
<feature type="transmembrane region" description="Helical" evidence="1">
    <location>
        <begin position="337"/>
        <end position="357"/>
    </location>
</feature>
<accession>A0A1Y5TBK0</accession>
<keyword evidence="3" id="KW-1185">Reference proteome</keyword>
<evidence type="ECO:0000313" key="2">
    <source>
        <dbReference type="EMBL" id="SLN60093.1"/>
    </source>
</evidence>
<sequence>MEAALHTEFAGQRRALFRLALRTALLTVLTLGIYRFWMKTRLRRFYWSSVRPGGIPLEYAGEPLEKLLGFLVAVVVMAFYLGVVNLALMFASFSLLNSAMAAYAVSFLGVLPVIFYASYRARRYILARTRWRGIRFGLEPGAWGYAWRCIAHWLVTLLSLGLLLPRQTFWLEKYRADRTRYGSARLVQGGSWRQMYGRAMMHVLIGIFASLLFLLVGINGSEPGALWGLCISLPWLLVGLIAYRVETFRYLTNHKRLGGLRFAAAPRLGRVVWITVRGWIGVVLVVGGLATAGAVAITFAVHPGGFDGVMMDDMGIETGEAEPDAAEAPAGEGAPGWLFFLALLPLYFAVFTLYGVLRHVFLTLPLARHYAETLTLLNPRALEEITQRDRDHFAEAEGFADALDVGAAF</sequence>